<dbReference type="Proteomes" id="UP000000925">
    <property type="component" value="Chromosome"/>
</dbReference>
<name>D5EIZ3_CORAD</name>
<protein>
    <recommendedName>
        <fullName evidence="2">Alginate export domain-containing protein</fullName>
    </recommendedName>
</protein>
<proteinExistence type="predicted"/>
<dbReference type="HOGENOM" id="CLU_045097_0_0_0"/>
<evidence type="ECO:0000313" key="4">
    <source>
        <dbReference type="Proteomes" id="UP000000925"/>
    </source>
</evidence>
<evidence type="ECO:0000256" key="1">
    <source>
        <dbReference type="SAM" id="SignalP"/>
    </source>
</evidence>
<dbReference type="Pfam" id="PF13372">
    <property type="entry name" value="Alginate_exp"/>
    <property type="match status" value="1"/>
</dbReference>
<organism evidence="3 4">
    <name type="scientific">Coraliomargarita akajimensis (strain DSM 45221 / IAM 15411 / JCM 23193 / KCTC 12865 / 04OKA010-24)</name>
    <dbReference type="NCBI Taxonomy" id="583355"/>
    <lineage>
        <taxon>Bacteria</taxon>
        <taxon>Pseudomonadati</taxon>
        <taxon>Verrucomicrobiota</taxon>
        <taxon>Opitutia</taxon>
        <taxon>Puniceicoccales</taxon>
        <taxon>Coraliomargaritaceae</taxon>
        <taxon>Coraliomargarita</taxon>
    </lineage>
</organism>
<keyword evidence="4" id="KW-1185">Reference proteome</keyword>
<dbReference type="KEGG" id="caa:Caka_1373"/>
<feature type="chain" id="PRO_5003070744" description="Alginate export domain-containing protein" evidence="1">
    <location>
        <begin position="24"/>
        <end position="402"/>
    </location>
</feature>
<dbReference type="STRING" id="583355.Caka_1373"/>
<evidence type="ECO:0000313" key="3">
    <source>
        <dbReference type="EMBL" id="ADE54392.1"/>
    </source>
</evidence>
<gene>
    <name evidence="3" type="ordered locus">Caka_1373</name>
</gene>
<evidence type="ECO:0000259" key="2">
    <source>
        <dbReference type="Pfam" id="PF13372"/>
    </source>
</evidence>
<accession>D5EIZ3</accession>
<dbReference type="OrthoDB" id="9767539at2"/>
<dbReference type="eggNOG" id="ENOG502Z7YP">
    <property type="taxonomic scope" value="Bacteria"/>
</dbReference>
<dbReference type="EMBL" id="CP001998">
    <property type="protein sequence ID" value="ADE54392.1"/>
    <property type="molecule type" value="Genomic_DNA"/>
</dbReference>
<dbReference type="InterPro" id="IPR025388">
    <property type="entry name" value="Alginate_export_dom"/>
</dbReference>
<feature type="domain" description="Alginate export" evidence="2">
    <location>
        <begin position="111"/>
        <end position="266"/>
    </location>
</feature>
<reference evidence="3 4" key="1">
    <citation type="journal article" date="2010" name="Stand. Genomic Sci.">
        <title>Complete genome sequence of Coraliomargarita akajimensis type strain (04OKA010-24).</title>
        <authorList>
            <person name="Mavromatis K."/>
            <person name="Abt B."/>
            <person name="Brambilla E."/>
            <person name="Lapidus A."/>
            <person name="Copeland A."/>
            <person name="Deshpande S."/>
            <person name="Nolan M."/>
            <person name="Lucas S."/>
            <person name="Tice H."/>
            <person name="Cheng J.F."/>
            <person name="Han C."/>
            <person name="Detter J.C."/>
            <person name="Woyke T."/>
            <person name="Goodwin L."/>
            <person name="Pitluck S."/>
            <person name="Held B."/>
            <person name="Brettin T."/>
            <person name="Tapia R."/>
            <person name="Ivanova N."/>
            <person name="Mikhailova N."/>
            <person name="Pati A."/>
            <person name="Liolios K."/>
            <person name="Chen A."/>
            <person name="Palaniappan K."/>
            <person name="Land M."/>
            <person name="Hauser L."/>
            <person name="Chang Y.J."/>
            <person name="Jeffries C.D."/>
            <person name="Rohde M."/>
            <person name="Goker M."/>
            <person name="Bristow J."/>
            <person name="Eisen J.A."/>
            <person name="Markowitz V."/>
            <person name="Hugenholtz P."/>
            <person name="Klenk H.P."/>
            <person name="Kyrpides N.C."/>
        </authorList>
    </citation>
    <scope>NUCLEOTIDE SEQUENCE [LARGE SCALE GENOMIC DNA]</scope>
    <source>
        <strain evidence="4">DSM 45221 / IAM 15411 / JCM 23193 / KCTC 12865</strain>
    </source>
</reference>
<dbReference type="SUPFAM" id="SSF56935">
    <property type="entry name" value="Porins"/>
    <property type="match status" value="1"/>
</dbReference>
<dbReference type="RefSeq" id="WP_013043114.1">
    <property type="nucleotide sequence ID" value="NC_014008.1"/>
</dbReference>
<keyword evidence="1" id="KW-0732">Signal</keyword>
<feature type="signal peptide" evidence="1">
    <location>
        <begin position="1"/>
        <end position="23"/>
    </location>
</feature>
<sequence length="402" mass="43522">MKITKTTSLLSALTLAGGASLFAAGPGEEELGGLFSKLEETVPGKFNLNYRIRYEGTETTSDTDGISHRIRYGYTTDNYYGFTGMIEGETLTSIDGGFNGLDEAGTGTEVNQLWGQYANEDYGKAKLGRQIYTLDDHRFVGHVGWRQNIQTFDAFTAEFSGVEKLSLKAFYIGQINRVNDEFIDTDTFGLNASYAFAPEAKLTAFYYNIDGTDAPRSGFDSQTLGARFTGAAKLGESKLSYALSYAYQDGYTVNDVGTASYYAADVKGALFKTGLSLGLGVEVLETGFRTPLATVHKFNGFADKFAVPSLAGGLTTGLQDYYASLSYKLGKTGLSASFIYHYFTPNTGSGDGGNEFDLVGKYALNKYVSFIGKYGDYQAASGATGAFAGDKKIYTLEMNFVY</sequence>
<dbReference type="AlphaFoldDB" id="D5EIZ3"/>